<evidence type="ECO:0000313" key="1">
    <source>
        <dbReference type="EMBL" id="MER8935689.1"/>
    </source>
</evidence>
<accession>A0ABV1YKL2</accession>
<comment type="caution">
    <text evidence="1">The sequence shown here is derived from an EMBL/GenBank/DDBJ whole genome shotgun (WGS) entry which is preliminary data.</text>
</comment>
<reference evidence="1 2" key="1">
    <citation type="journal article" date="2024" name="Proc. Natl. Acad. Sci. U.S.A.">
        <title>The evolutionary genomics of adaptation to stress in wild rhizobium bacteria.</title>
        <authorList>
            <person name="Kehlet-Delgado H."/>
            <person name="Montoya A.P."/>
            <person name="Jensen K.T."/>
            <person name="Wendlandt C.E."/>
            <person name="Dexheimer C."/>
            <person name="Roberts M."/>
            <person name="Torres Martinez L."/>
            <person name="Friesen M.L."/>
            <person name="Griffitts J.S."/>
            <person name="Porter S.S."/>
        </authorList>
    </citation>
    <scope>NUCLEOTIDE SEQUENCE [LARGE SCALE GENOMIC DNA]</scope>
    <source>
        <strain evidence="1 2">M0729</strain>
    </source>
</reference>
<evidence type="ECO:0000313" key="2">
    <source>
        <dbReference type="Proteomes" id="UP001464387"/>
    </source>
</evidence>
<gene>
    <name evidence="1" type="ORF">NKI33_22390</name>
</gene>
<organism evidence="1 2">
    <name type="scientific">Mesorhizobium opportunistum</name>
    <dbReference type="NCBI Taxonomy" id="593909"/>
    <lineage>
        <taxon>Bacteria</taxon>
        <taxon>Pseudomonadati</taxon>
        <taxon>Pseudomonadota</taxon>
        <taxon>Alphaproteobacteria</taxon>
        <taxon>Hyphomicrobiales</taxon>
        <taxon>Phyllobacteriaceae</taxon>
        <taxon>Mesorhizobium</taxon>
    </lineage>
</organism>
<dbReference type="EMBL" id="JAMYPJ010000036">
    <property type="protein sequence ID" value="MER8935689.1"/>
    <property type="molecule type" value="Genomic_DNA"/>
</dbReference>
<keyword evidence="2" id="KW-1185">Reference proteome</keyword>
<dbReference type="Proteomes" id="UP001464387">
    <property type="component" value="Unassembled WGS sequence"/>
</dbReference>
<sequence>MVVIAKSYDDIQQRYIAELRAILPEIKAWWSGMVAAETFDVISLIWPTGISGHPRFLHVFRTHYFEVENLNRKNEHEFVEQAEKPPDEKWGVDDIGDSPRYVGQIDLLVDDIPSKAPDLIEVVNGFVYPPIGLDQDEEIT</sequence>
<dbReference type="RefSeq" id="WP_287274910.1">
    <property type="nucleotide sequence ID" value="NZ_JAMYMY010000039.1"/>
</dbReference>
<name>A0ABV1YKL2_9HYPH</name>
<proteinExistence type="predicted"/>
<protein>
    <submittedName>
        <fullName evidence="1">Uncharacterized protein</fullName>
    </submittedName>
</protein>